<dbReference type="CDD" id="cd00121">
    <property type="entry name" value="MATH"/>
    <property type="match status" value="1"/>
</dbReference>
<dbReference type="Gene3D" id="6.10.250.3030">
    <property type="match status" value="1"/>
</dbReference>
<feature type="domain" description="MATH" evidence="4">
    <location>
        <begin position="13"/>
        <end position="178"/>
    </location>
</feature>
<keyword evidence="6" id="KW-1185">Reference proteome</keyword>
<organism evidence="5 6">
    <name type="scientific">Lolium multiflorum</name>
    <name type="common">Italian ryegrass</name>
    <name type="synonym">Lolium perenne subsp. multiflorum</name>
    <dbReference type="NCBI Taxonomy" id="4521"/>
    <lineage>
        <taxon>Eukaryota</taxon>
        <taxon>Viridiplantae</taxon>
        <taxon>Streptophyta</taxon>
        <taxon>Embryophyta</taxon>
        <taxon>Tracheophyta</taxon>
        <taxon>Spermatophyta</taxon>
        <taxon>Magnoliopsida</taxon>
        <taxon>Liliopsida</taxon>
        <taxon>Poales</taxon>
        <taxon>Poaceae</taxon>
        <taxon>BOP clade</taxon>
        <taxon>Pooideae</taxon>
        <taxon>Poodae</taxon>
        <taxon>Poeae</taxon>
        <taxon>Poeae Chloroplast Group 2 (Poeae type)</taxon>
        <taxon>Loliodinae</taxon>
        <taxon>Loliinae</taxon>
        <taxon>Lolium</taxon>
    </lineage>
</organism>
<dbReference type="InterPro" id="IPR008974">
    <property type="entry name" value="TRAF-like"/>
</dbReference>
<reference evidence="5" key="1">
    <citation type="submission" date="2023-07" db="EMBL/GenBank/DDBJ databases">
        <title>A chromosome-level genome assembly of Lolium multiflorum.</title>
        <authorList>
            <person name="Chen Y."/>
            <person name="Copetti D."/>
            <person name="Kolliker R."/>
            <person name="Studer B."/>
        </authorList>
    </citation>
    <scope>NUCLEOTIDE SEQUENCE</scope>
    <source>
        <strain evidence="5">02402/16</strain>
        <tissue evidence="5">Leaf</tissue>
    </source>
</reference>
<gene>
    <name evidence="5" type="ORF">QYE76_020918</name>
</gene>
<proteinExistence type="inferred from homology"/>
<evidence type="ECO:0000256" key="1">
    <source>
        <dbReference type="ARBA" id="ARBA00004906"/>
    </source>
</evidence>
<comment type="caution">
    <text evidence="5">The sequence shown here is derived from an EMBL/GenBank/DDBJ whole genome shotgun (WGS) entry which is preliminary data.</text>
</comment>
<evidence type="ECO:0000313" key="5">
    <source>
        <dbReference type="EMBL" id="KAK1615401.1"/>
    </source>
</evidence>
<comment type="pathway">
    <text evidence="1">Protein modification; protein ubiquitination.</text>
</comment>
<protein>
    <recommendedName>
        <fullName evidence="7">BTB domain-containing protein</fullName>
    </recommendedName>
</protein>
<dbReference type="SUPFAM" id="SSF54695">
    <property type="entry name" value="POZ domain"/>
    <property type="match status" value="1"/>
</dbReference>
<dbReference type="InterPro" id="IPR011333">
    <property type="entry name" value="SKP1/BTB/POZ_sf"/>
</dbReference>
<dbReference type="PANTHER" id="PTHR26379">
    <property type="entry name" value="BTB/POZ AND MATH DOMAIN-CONTAINING PROTEIN 1"/>
    <property type="match status" value="1"/>
</dbReference>
<dbReference type="Gene3D" id="3.30.710.10">
    <property type="entry name" value="Potassium Channel Kv1.1, Chain A"/>
    <property type="match status" value="1"/>
</dbReference>
<evidence type="ECO:0000259" key="3">
    <source>
        <dbReference type="PROSITE" id="PS50097"/>
    </source>
</evidence>
<feature type="domain" description="BTB" evidence="3">
    <location>
        <begin position="204"/>
        <end position="272"/>
    </location>
</feature>
<dbReference type="PROSITE" id="PS50144">
    <property type="entry name" value="MATH"/>
    <property type="match status" value="1"/>
</dbReference>
<evidence type="ECO:0008006" key="7">
    <source>
        <dbReference type="Google" id="ProtNLM"/>
    </source>
</evidence>
<dbReference type="SUPFAM" id="SSF49599">
    <property type="entry name" value="TRAF domain-like"/>
    <property type="match status" value="2"/>
</dbReference>
<dbReference type="Pfam" id="PF00651">
    <property type="entry name" value="BTB"/>
    <property type="match status" value="1"/>
</dbReference>
<comment type="similarity">
    <text evidence="2">Belongs to the Tdpoz family.</text>
</comment>
<dbReference type="InterPro" id="IPR002083">
    <property type="entry name" value="MATH/TRAF_dom"/>
</dbReference>
<dbReference type="InterPro" id="IPR045005">
    <property type="entry name" value="BPM1-6"/>
</dbReference>
<dbReference type="Gene3D" id="2.60.210.10">
    <property type="entry name" value="Apoptosis, Tumor Necrosis Factor Receptor Associated Protein 2, Chain A"/>
    <property type="match status" value="1"/>
</dbReference>
<dbReference type="AlphaFoldDB" id="A0AAD8R7G5"/>
<dbReference type="InterPro" id="IPR000210">
    <property type="entry name" value="BTB/POZ_dom"/>
</dbReference>
<dbReference type="Proteomes" id="UP001231189">
    <property type="component" value="Unassembled WGS sequence"/>
</dbReference>
<dbReference type="SMART" id="SM00225">
    <property type="entry name" value="BTB"/>
    <property type="match status" value="1"/>
</dbReference>
<evidence type="ECO:0000256" key="2">
    <source>
        <dbReference type="ARBA" id="ARBA00010846"/>
    </source>
</evidence>
<evidence type="ECO:0000259" key="4">
    <source>
        <dbReference type="PROSITE" id="PS50144"/>
    </source>
</evidence>
<dbReference type="Pfam" id="PF24570">
    <property type="entry name" value="BACK_BPM_SPOP"/>
    <property type="match status" value="1"/>
</dbReference>
<dbReference type="GO" id="GO:0016567">
    <property type="term" value="P:protein ubiquitination"/>
    <property type="evidence" value="ECO:0007669"/>
    <property type="project" value="InterPro"/>
</dbReference>
<sequence length="342" mass="37259">MVIVTGTVTTTARGTHVFDIGGFNSLTKHCGGVDGFYSPTFTVDGLDWAIHYGKICLCRATICTAKGPICGKALRGPMRQLIRYYPDGDHEVDQGYASVFVELMTKDAAAWARVSFGLIDGTTGEVVTLYQSKDSNLFDSAYDETCDWGTGELVKRIPYLQAGSQYVLGNRLRIDCAIHVCRDHLTFRDDPSAALTHCSEEEPTDVTLDVAGVSFAAHASVLHARAPAMMKHHSYTTSVSDGKLRVSVDDMPPASFKALLHFAYTDSLPVVSGLNGAGHKEMLRCLLIAAQRYGMQRLKAICERVLSESIDVDIVAATLAMAEQHGFSKLREACVEFNSFSI</sequence>
<dbReference type="PROSITE" id="PS50097">
    <property type="entry name" value="BTB"/>
    <property type="match status" value="1"/>
</dbReference>
<dbReference type="EMBL" id="JAUUTY010000006">
    <property type="protein sequence ID" value="KAK1615401.1"/>
    <property type="molecule type" value="Genomic_DNA"/>
</dbReference>
<accession>A0AAD8R7G5</accession>
<name>A0AAD8R7G5_LOLMU</name>
<evidence type="ECO:0000313" key="6">
    <source>
        <dbReference type="Proteomes" id="UP001231189"/>
    </source>
</evidence>
<dbReference type="InterPro" id="IPR056423">
    <property type="entry name" value="BACK_BPM_SPOP"/>
</dbReference>
<dbReference type="PANTHER" id="PTHR26379:SF496">
    <property type="entry name" value="BTB DOMAIN-CONTAINING PROTEIN"/>
    <property type="match status" value="1"/>
</dbReference>